<evidence type="ECO:0000313" key="10">
    <source>
        <dbReference type="EMBL" id="SNR86445.1"/>
    </source>
</evidence>
<keyword evidence="11" id="KW-1185">Reference proteome</keyword>
<dbReference type="Pfam" id="PF02653">
    <property type="entry name" value="BPD_transp_2"/>
    <property type="match status" value="1"/>
</dbReference>
<proteinExistence type="inferred from homology"/>
<dbReference type="GO" id="GO:0006865">
    <property type="term" value="P:amino acid transport"/>
    <property type="evidence" value="ECO:0007669"/>
    <property type="project" value="UniProtKB-KW"/>
</dbReference>
<organism evidence="10 11">
    <name type="scientific">Pseudomonas segetis</name>
    <dbReference type="NCBI Taxonomy" id="298908"/>
    <lineage>
        <taxon>Bacteria</taxon>
        <taxon>Pseudomonadati</taxon>
        <taxon>Pseudomonadota</taxon>
        <taxon>Gammaproteobacteria</taxon>
        <taxon>Pseudomonadales</taxon>
        <taxon>Pseudomonadaceae</taxon>
        <taxon>Pseudomonas</taxon>
    </lineage>
</organism>
<comment type="similarity">
    <text evidence="8">Belongs to the binding-protein-dependent transport system permease family. LivHM subfamily.</text>
</comment>
<keyword evidence="6 9" id="KW-1133">Transmembrane helix</keyword>
<dbReference type="PANTHER" id="PTHR11795">
    <property type="entry name" value="BRANCHED-CHAIN AMINO ACID TRANSPORT SYSTEM PERMEASE PROTEIN LIVH"/>
    <property type="match status" value="1"/>
</dbReference>
<evidence type="ECO:0000256" key="1">
    <source>
        <dbReference type="ARBA" id="ARBA00004429"/>
    </source>
</evidence>
<name>A0A238ZSZ4_9PSED</name>
<gene>
    <name evidence="10" type="ORF">SAMN05216255_0664</name>
</gene>
<keyword evidence="4 9" id="KW-0812">Transmembrane</keyword>
<feature type="transmembrane region" description="Helical" evidence="9">
    <location>
        <begin position="35"/>
        <end position="53"/>
    </location>
</feature>
<evidence type="ECO:0000256" key="7">
    <source>
        <dbReference type="ARBA" id="ARBA00023136"/>
    </source>
</evidence>
<dbReference type="AlphaFoldDB" id="A0A238ZSZ4"/>
<evidence type="ECO:0000256" key="5">
    <source>
        <dbReference type="ARBA" id="ARBA00022970"/>
    </source>
</evidence>
<sequence>MITAAIITGIGLGSMYALLALGFHITYVVSRTVNFAQGSAMMVGAVFGYSFYITWGWPLWLAVLATLTLCAIYGLAIERFLVRPFHSRGSEAWLMATVAGGILVDNLAMFSFGKEPRQFTLELANQSIELFGNSIGALQILIPIAGASIALALFLVRRYTRLGKVLEACVQNPRAAMLMGIRVNRVVAIAFAVSSVFAALAGLLIAPLFNVSAEMGTLFGLKAFAVAILGGISSASGVFAAGLIFGLAEALITVYFGSAFTQIFTFALVIVALALRPNGLFGSKTLVKV</sequence>
<comment type="subcellular location">
    <subcellularLocation>
        <location evidence="1">Cell inner membrane</location>
        <topology evidence="1">Multi-pass membrane protein</topology>
    </subcellularLocation>
</comment>
<evidence type="ECO:0000256" key="6">
    <source>
        <dbReference type="ARBA" id="ARBA00022989"/>
    </source>
</evidence>
<feature type="transmembrane region" description="Helical" evidence="9">
    <location>
        <begin position="93"/>
        <end position="113"/>
    </location>
</feature>
<dbReference type="GO" id="GO:0005886">
    <property type="term" value="C:plasma membrane"/>
    <property type="evidence" value="ECO:0007669"/>
    <property type="project" value="UniProtKB-SubCell"/>
</dbReference>
<keyword evidence="3" id="KW-1003">Cell membrane</keyword>
<dbReference type="EMBL" id="FZOG01000001">
    <property type="protein sequence ID" value="SNR86445.1"/>
    <property type="molecule type" value="Genomic_DNA"/>
</dbReference>
<feature type="transmembrane region" description="Helical" evidence="9">
    <location>
        <begin position="6"/>
        <end position="28"/>
    </location>
</feature>
<reference evidence="11" key="1">
    <citation type="submission" date="2017-06" db="EMBL/GenBank/DDBJ databases">
        <authorList>
            <person name="Varghese N."/>
            <person name="Submissions S."/>
        </authorList>
    </citation>
    <scope>NUCLEOTIDE SEQUENCE [LARGE SCALE GENOMIC DNA]</scope>
    <source>
        <strain evidence="11">CIP 108523</strain>
    </source>
</reference>
<accession>A0A238ZSZ4</accession>
<feature type="transmembrane region" description="Helical" evidence="9">
    <location>
        <begin position="252"/>
        <end position="275"/>
    </location>
</feature>
<keyword evidence="5" id="KW-0029">Amino-acid transport</keyword>
<dbReference type="GO" id="GO:0022857">
    <property type="term" value="F:transmembrane transporter activity"/>
    <property type="evidence" value="ECO:0007669"/>
    <property type="project" value="InterPro"/>
</dbReference>
<dbReference type="InterPro" id="IPR052157">
    <property type="entry name" value="BCAA_transport_permease"/>
</dbReference>
<dbReference type="RefSeq" id="WP_089358772.1">
    <property type="nucleotide sequence ID" value="NZ_FZOG01000001.1"/>
</dbReference>
<evidence type="ECO:0000256" key="4">
    <source>
        <dbReference type="ARBA" id="ARBA00022692"/>
    </source>
</evidence>
<keyword evidence="2" id="KW-0813">Transport</keyword>
<evidence type="ECO:0000313" key="11">
    <source>
        <dbReference type="Proteomes" id="UP000242915"/>
    </source>
</evidence>
<feature type="transmembrane region" description="Helical" evidence="9">
    <location>
        <begin position="59"/>
        <end position="81"/>
    </location>
</feature>
<evidence type="ECO:0000256" key="3">
    <source>
        <dbReference type="ARBA" id="ARBA00022475"/>
    </source>
</evidence>
<evidence type="ECO:0000256" key="2">
    <source>
        <dbReference type="ARBA" id="ARBA00022448"/>
    </source>
</evidence>
<feature type="transmembrane region" description="Helical" evidence="9">
    <location>
        <begin position="186"/>
        <end position="209"/>
    </location>
</feature>
<keyword evidence="7 9" id="KW-0472">Membrane</keyword>
<evidence type="ECO:0000256" key="9">
    <source>
        <dbReference type="SAM" id="Phobius"/>
    </source>
</evidence>
<evidence type="ECO:0000256" key="8">
    <source>
        <dbReference type="ARBA" id="ARBA00037998"/>
    </source>
</evidence>
<dbReference type="PANTHER" id="PTHR11795:SF450">
    <property type="entry name" value="ABC TRANSPORTER PERMEASE PROTEIN"/>
    <property type="match status" value="1"/>
</dbReference>
<protein>
    <submittedName>
        <fullName evidence="10">Amino acid/amide ABC transporter membrane protein 1, HAAT family</fullName>
    </submittedName>
</protein>
<dbReference type="Proteomes" id="UP000242915">
    <property type="component" value="Unassembled WGS sequence"/>
</dbReference>
<dbReference type="CDD" id="cd06582">
    <property type="entry name" value="TM_PBP1_LivH_like"/>
    <property type="match status" value="1"/>
</dbReference>
<dbReference type="InterPro" id="IPR001851">
    <property type="entry name" value="ABC_transp_permease"/>
</dbReference>
<feature type="transmembrane region" description="Helical" evidence="9">
    <location>
        <begin position="133"/>
        <end position="156"/>
    </location>
</feature>
<feature type="transmembrane region" description="Helical" evidence="9">
    <location>
        <begin position="221"/>
        <end position="245"/>
    </location>
</feature>